<feature type="compositionally biased region" description="Basic residues" evidence="1">
    <location>
        <begin position="114"/>
        <end position="124"/>
    </location>
</feature>
<protein>
    <submittedName>
        <fullName evidence="2">Uncharacterized protein</fullName>
    </submittedName>
</protein>
<name>A0A1D2NH90_ORCCI</name>
<proteinExistence type="predicted"/>
<dbReference type="EMBL" id="LJIJ01000040">
    <property type="protein sequence ID" value="ODN04582.1"/>
    <property type="molecule type" value="Genomic_DNA"/>
</dbReference>
<gene>
    <name evidence="2" type="ORF">Ocin01_02078</name>
</gene>
<feature type="region of interest" description="Disordered" evidence="1">
    <location>
        <begin position="76"/>
        <end position="102"/>
    </location>
</feature>
<dbReference type="Proteomes" id="UP000094527">
    <property type="component" value="Unassembled WGS sequence"/>
</dbReference>
<evidence type="ECO:0000256" key="1">
    <source>
        <dbReference type="SAM" id="MobiDB-lite"/>
    </source>
</evidence>
<feature type="region of interest" description="Disordered" evidence="1">
    <location>
        <begin position="114"/>
        <end position="177"/>
    </location>
</feature>
<reference evidence="2 3" key="1">
    <citation type="journal article" date="2016" name="Genome Biol. Evol.">
        <title>Gene Family Evolution Reflects Adaptation to Soil Environmental Stressors in the Genome of the Collembolan Orchesella cincta.</title>
        <authorList>
            <person name="Faddeeva-Vakhrusheva A."/>
            <person name="Derks M.F."/>
            <person name="Anvar S.Y."/>
            <person name="Agamennone V."/>
            <person name="Suring W."/>
            <person name="Smit S."/>
            <person name="van Straalen N.M."/>
            <person name="Roelofs D."/>
        </authorList>
    </citation>
    <scope>NUCLEOTIDE SEQUENCE [LARGE SCALE GENOMIC DNA]</scope>
    <source>
        <tissue evidence="2">Mixed pool</tissue>
    </source>
</reference>
<evidence type="ECO:0000313" key="3">
    <source>
        <dbReference type="Proteomes" id="UP000094527"/>
    </source>
</evidence>
<feature type="compositionally biased region" description="Basic and acidic residues" evidence="1">
    <location>
        <begin position="76"/>
        <end position="87"/>
    </location>
</feature>
<evidence type="ECO:0000313" key="2">
    <source>
        <dbReference type="EMBL" id="ODN04582.1"/>
    </source>
</evidence>
<dbReference type="AlphaFoldDB" id="A0A1D2NH90"/>
<accession>A0A1D2NH90</accession>
<comment type="caution">
    <text evidence="2">The sequence shown here is derived from an EMBL/GenBank/DDBJ whole genome shotgun (WGS) entry which is preliminary data.</text>
</comment>
<keyword evidence="3" id="KW-1185">Reference proteome</keyword>
<organism evidence="2 3">
    <name type="scientific">Orchesella cincta</name>
    <name type="common">Springtail</name>
    <name type="synonym">Podura cincta</name>
    <dbReference type="NCBI Taxonomy" id="48709"/>
    <lineage>
        <taxon>Eukaryota</taxon>
        <taxon>Metazoa</taxon>
        <taxon>Ecdysozoa</taxon>
        <taxon>Arthropoda</taxon>
        <taxon>Hexapoda</taxon>
        <taxon>Collembola</taxon>
        <taxon>Entomobryomorpha</taxon>
        <taxon>Entomobryoidea</taxon>
        <taxon>Orchesellidae</taxon>
        <taxon>Orchesellinae</taxon>
        <taxon>Orchesella</taxon>
    </lineage>
</organism>
<sequence length="200" mass="21926">MANANLPPDDIPLVLKTTSMYKVFQEVDALLEEAYSLIGKRPVTNPYADESDHTFAMVSSPNQIAGVDAVQRTEAELTKQQKEHSDSYDTAGSEIDEQGNIKLKKKTAKVKAKTIVKSSIKRQPSKSPAKGRNAVNTTKGKVQFVESDDDGVQRQTHKSKSGGVIGGDADNAMDVNSNKIKVVLSDEQSPRQVRNRRQNN</sequence>